<keyword evidence="1" id="KW-1133">Transmembrane helix</keyword>
<organism evidence="2 3">
    <name type="scientific">Methyloceanibacter superfactus</name>
    <dbReference type="NCBI Taxonomy" id="1774969"/>
    <lineage>
        <taxon>Bacteria</taxon>
        <taxon>Pseudomonadati</taxon>
        <taxon>Pseudomonadota</taxon>
        <taxon>Alphaproteobacteria</taxon>
        <taxon>Hyphomicrobiales</taxon>
        <taxon>Hyphomicrobiaceae</taxon>
        <taxon>Methyloceanibacter</taxon>
    </lineage>
</organism>
<keyword evidence="1" id="KW-0472">Membrane</keyword>
<accession>A0A1E3VU27</accession>
<keyword evidence="3" id="KW-1185">Reference proteome</keyword>
<keyword evidence="1" id="KW-0812">Transmembrane</keyword>
<protein>
    <submittedName>
        <fullName evidence="2">Uncharacterized protein</fullName>
    </submittedName>
</protein>
<dbReference type="AlphaFoldDB" id="A0A1E3VU27"/>
<gene>
    <name evidence="2" type="ORF">AUC69_12860</name>
</gene>
<dbReference type="Proteomes" id="UP000094472">
    <property type="component" value="Unassembled WGS sequence"/>
</dbReference>
<evidence type="ECO:0000313" key="3">
    <source>
        <dbReference type="Proteomes" id="UP000094472"/>
    </source>
</evidence>
<comment type="caution">
    <text evidence="2">The sequence shown here is derived from an EMBL/GenBank/DDBJ whole genome shotgun (WGS) entry which is preliminary data.</text>
</comment>
<evidence type="ECO:0000256" key="1">
    <source>
        <dbReference type="SAM" id="Phobius"/>
    </source>
</evidence>
<reference evidence="2 3" key="1">
    <citation type="journal article" date="2016" name="Environ. Microbiol.">
        <title>New Methyloceanibacter diversity from North Sea sediments includes methanotroph containing solely the soluble methane monooxygenase.</title>
        <authorList>
            <person name="Vekeman B."/>
            <person name="Kerckhof F.M."/>
            <person name="Cremers G."/>
            <person name="de Vos P."/>
            <person name="Vandamme P."/>
            <person name="Boon N."/>
            <person name="Op den Camp H.J."/>
            <person name="Heylen K."/>
        </authorList>
    </citation>
    <scope>NUCLEOTIDE SEQUENCE [LARGE SCALE GENOMIC DNA]</scope>
    <source>
        <strain evidence="2 3">R-67175</strain>
    </source>
</reference>
<sequence length="95" mass="10949">MSWGQHFFHWNTPEYWAAVNRQDETNLHNTFDIFEKTPRLILELGIFVGGLLVPLAAVFWPWVRANRFSLFLPAAALVPTRSAWPSSRASTSFSR</sequence>
<proteinExistence type="predicted"/>
<dbReference type="RefSeq" id="WP_069442043.1">
    <property type="nucleotide sequence ID" value="NZ_LPWF01000027.1"/>
</dbReference>
<evidence type="ECO:0000313" key="2">
    <source>
        <dbReference type="EMBL" id="ODR97015.1"/>
    </source>
</evidence>
<dbReference type="OrthoDB" id="7067875at2"/>
<dbReference type="EMBL" id="LPWF01000027">
    <property type="protein sequence ID" value="ODR97015.1"/>
    <property type="molecule type" value="Genomic_DNA"/>
</dbReference>
<name>A0A1E3VU27_9HYPH</name>
<feature type="transmembrane region" description="Helical" evidence="1">
    <location>
        <begin position="40"/>
        <end position="63"/>
    </location>
</feature>